<proteinExistence type="inferred from homology"/>
<dbReference type="PROSITE" id="PS00639">
    <property type="entry name" value="THIOL_PROTEASE_HIS"/>
    <property type="match status" value="1"/>
</dbReference>
<accession>A0A1H6B2A6</accession>
<evidence type="ECO:0000313" key="5">
    <source>
        <dbReference type="Proteomes" id="UP000236738"/>
    </source>
</evidence>
<keyword evidence="2" id="KW-0732">Signal</keyword>
<dbReference type="Gene3D" id="3.90.70.10">
    <property type="entry name" value="Cysteine proteinases"/>
    <property type="match status" value="2"/>
</dbReference>
<dbReference type="Proteomes" id="UP000236738">
    <property type="component" value="Unassembled WGS sequence"/>
</dbReference>
<dbReference type="InterPro" id="IPR038765">
    <property type="entry name" value="Papain-like_cys_pep_sf"/>
</dbReference>
<reference evidence="5" key="1">
    <citation type="submission" date="2016-10" db="EMBL/GenBank/DDBJ databases">
        <authorList>
            <person name="Varghese N."/>
            <person name="Submissions S."/>
        </authorList>
    </citation>
    <scope>NUCLEOTIDE SEQUENCE [LARGE SCALE GENOMIC DNA]</scope>
    <source>
        <strain evidence="5">DSM 21580</strain>
    </source>
</reference>
<dbReference type="AlphaFoldDB" id="A0A1H6B2A6"/>
<organism evidence="4 5">
    <name type="scientific">Halpernia humi</name>
    <dbReference type="NCBI Taxonomy" id="493375"/>
    <lineage>
        <taxon>Bacteria</taxon>
        <taxon>Pseudomonadati</taxon>
        <taxon>Bacteroidota</taxon>
        <taxon>Flavobacteriia</taxon>
        <taxon>Flavobacteriales</taxon>
        <taxon>Weeksellaceae</taxon>
        <taxon>Chryseobacterium group</taxon>
        <taxon>Halpernia</taxon>
    </lineage>
</organism>
<evidence type="ECO:0000313" key="4">
    <source>
        <dbReference type="EMBL" id="SEG54732.1"/>
    </source>
</evidence>
<dbReference type="GO" id="GO:0006508">
    <property type="term" value="P:proteolysis"/>
    <property type="evidence" value="ECO:0007669"/>
    <property type="project" value="UniProtKB-KW"/>
</dbReference>
<protein>
    <submittedName>
        <fullName evidence="4">Papain family cysteine protease</fullName>
    </submittedName>
</protein>
<feature type="domain" description="Peptidase C1A papain C-terminal" evidence="3">
    <location>
        <begin position="251"/>
        <end position="288"/>
    </location>
</feature>
<keyword evidence="4" id="KW-0378">Hydrolase</keyword>
<keyword evidence="5" id="KW-1185">Reference proteome</keyword>
<dbReference type="PANTHER" id="PTHR12411">
    <property type="entry name" value="CYSTEINE PROTEASE FAMILY C1-RELATED"/>
    <property type="match status" value="1"/>
</dbReference>
<comment type="similarity">
    <text evidence="1">Belongs to the peptidase C1 family.</text>
</comment>
<gene>
    <name evidence="4" type="ORF">SAMN05421847_2656</name>
</gene>
<dbReference type="CDD" id="cd02619">
    <property type="entry name" value="Peptidase_C1"/>
    <property type="match status" value="1"/>
</dbReference>
<feature type="chain" id="PRO_5009293250" evidence="2">
    <location>
        <begin position="19"/>
        <end position="307"/>
    </location>
</feature>
<sequence>MKKLNIFWLFFLSVNIFAQENTTNLDFRNLQSPVKDQGFRGTCTAFAIAAAIEILPNSYPDVSEKYIYASMKTVDFMYKDFFPGAHLKEYVATLPKYGILPESLMPYNPTFQYKMNKDDIKLRKVILEADVGPVDLLVNYVPKVKKTIPSYAVQSYPLDSIRNPKFVIALLKKYKSVAVSYHLYMGGWKKNDVSTSKPVGINNCGYQIKNLSNGRLFPATAGTRLYGKDFFKKIFQENSDFYFVRTDPVDEHYGGHAVNIVGVDGDNFIIKNSWGKDWGTDGYVYLSFDYHKIFVTDLLTISEVRER</sequence>
<name>A0A1H6B2A6_9FLAO</name>
<dbReference type="InterPro" id="IPR000668">
    <property type="entry name" value="Peptidase_C1A_C"/>
</dbReference>
<feature type="signal peptide" evidence="2">
    <location>
        <begin position="1"/>
        <end position="18"/>
    </location>
</feature>
<dbReference type="GO" id="GO:0008234">
    <property type="term" value="F:cysteine-type peptidase activity"/>
    <property type="evidence" value="ECO:0007669"/>
    <property type="project" value="InterPro"/>
</dbReference>
<dbReference type="SUPFAM" id="SSF54001">
    <property type="entry name" value="Cysteine proteinases"/>
    <property type="match status" value="1"/>
</dbReference>
<dbReference type="InterPro" id="IPR025660">
    <property type="entry name" value="Pept_his_AS"/>
</dbReference>
<dbReference type="OrthoDB" id="3648721at2"/>
<dbReference type="EMBL" id="FNUS01000007">
    <property type="protein sequence ID" value="SEG54732.1"/>
    <property type="molecule type" value="Genomic_DNA"/>
</dbReference>
<dbReference type="Pfam" id="PF00112">
    <property type="entry name" value="Peptidase_C1"/>
    <property type="match status" value="1"/>
</dbReference>
<evidence type="ECO:0000256" key="1">
    <source>
        <dbReference type="ARBA" id="ARBA00008455"/>
    </source>
</evidence>
<dbReference type="InterPro" id="IPR013128">
    <property type="entry name" value="Peptidase_C1A"/>
</dbReference>
<evidence type="ECO:0000259" key="3">
    <source>
        <dbReference type="Pfam" id="PF00112"/>
    </source>
</evidence>
<evidence type="ECO:0000256" key="2">
    <source>
        <dbReference type="SAM" id="SignalP"/>
    </source>
</evidence>
<keyword evidence="4" id="KW-0645">Protease</keyword>
<dbReference type="RefSeq" id="WP_103914505.1">
    <property type="nucleotide sequence ID" value="NZ_FNUS01000007.1"/>
</dbReference>